<dbReference type="Proteomes" id="UP001213000">
    <property type="component" value="Unassembled WGS sequence"/>
</dbReference>
<keyword evidence="3" id="KW-1185">Reference proteome</keyword>
<dbReference type="AlphaFoldDB" id="A0AAD5YMG7"/>
<gene>
    <name evidence="2" type="ORF">NP233_g10103</name>
</gene>
<proteinExistence type="predicted"/>
<evidence type="ECO:0000256" key="1">
    <source>
        <dbReference type="SAM" id="MobiDB-lite"/>
    </source>
</evidence>
<feature type="compositionally biased region" description="Acidic residues" evidence="1">
    <location>
        <begin position="711"/>
        <end position="724"/>
    </location>
</feature>
<feature type="compositionally biased region" description="Polar residues" evidence="1">
    <location>
        <begin position="767"/>
        <end position="780"/>
    </location>
</feature>
<sequence length="914" mass="103420">MMPRRSARLRHGIKVGDIIDRNHPVRNRADNIQDQEGDLTLLALRLHLILYRVAFPTRVILLTGTQSSTRSSTPDEPELLLPAYLAEKPCSDQRRNYFRNLATTRLTSRIQCSAGERQGRTEKMRKTIATLAKHEDTLQTILAYADGDKEYDVLKVTYSTATMTHVARMGVLIHDPTTSKELVRVLKEADVANVYSYPDYANTQTQTYAELFSMKDGVLEMLSIDETHARSRITAILMIIVKDIHDTELIAIGNEIRVGYSGKGGDGPIEIRHVVENKVLMLQKTMNCPNLVDSMESLGESINNILKLQDVIISFDPLALEAKGMAERFPYDDGELVTRGSEIVRSAFVGIPPENSDASDGDHDNYPSQPRRLISIPFLGKSMTSLAESESSLLPLQLRARNPIHWIDAYEQIEFLSPEEYIDAAPLDQLLLAVSASRNCRARYIPLFFLRVKEPSDQEVASFRRLCDPTDNTSSSSLVPILGVVHENNHFYVIVVLPLSDEVHVLGKESRDLNRQRVSQSDWTYWKAYLGGIGLYLGLDLSTYRVKHTDWPQNGVDCGPMACQVVIHILMNGFVRNSKGFWFVPTFACGHSMRLAMAQEVSEKTLETIEQFSTSLNQDRLSLERLYESDLEDIELRVNNYHHKPETAQAVISKLKSEARSCQACSIPQSALRDAKHRMISEGSWEEMKDRKRVEDHLFLDLPLDLPLPDYDGESTEDDDISSDEVERRDPRTSSQYFTGLRNPGLEEQAGLNASRNGDLPSITDGKAQNEQAPSPVVTNRSDSSLSDKRSRILEKPVKPQQKRNFKKHLPQVIAQCLGIHAKIDSSFQRRDVIKFCISSSNDWLFGLLHCSGDNRECHVTETFTIRSEDDVRTMVFVLTTWIIVPGTELLEHFPKKSRTEFATQQSRTRKDRS</sequence>
<organism evidence="2 3">
    <name type="scientific">Leucocoprinus birnbaumii</name>
    <dbReference type="NCBI Taxonomy" id="56174"/>
    <lineage>
        <taxon>Eukaryota</taxon>
        <taxon>Fungi</taxon>
        <taxon>Dikarya</taxon>
        <taxon>Basidiomycota</taxon>
        <taxon>Agaricomycotina</taxon>
        <taxon>Agaricomycetes</taxon>
        <taxon>Agaricomycetidae</taxon>
        <taxon>Agaricales</taxon>
        <taxon>Agaricineae</taxon>
        <taxon>Agaricaceae</taxon>
        <taxon>Leucocoprinus</taxon>
    </lineage>
</organism>
<comment type="caution">
    <text evidence="2">The sequence shown here is derived from an EMBL/GenBank/DDBJ whole genome shotgun (WGS) entry which is preliminary data.</text>
</comment>
<reference evidence="2" key="1">
    <citation type="submission" date="2022-07" db="EMBL/GenBank/DDBJ databases">
        <title>Genome Sequence of Leucocoprinus birnbaumii.</title>
        <authorList>
            <person name="Buettner E."/>
        </authorList>
    </citation>
    <scope>NUCLEOTIDE SEQUENCE</scope>
    <source>
        <strain evidence="2">VT141</strain>
    </source>
</reference>
<accession>A0AAD5YMG7</accession>
<evidence type="ECO:0000313" key="3">
    <source>
        <dbReference type="Proteomes" id="UP001213000"/>
    </source>
</evidence>
<dbReference type="EMBL" id="JANIEX010000982">
    <property type="protein sequence ID" value="KAJ3561586.1"/>
    <property type="molecule type" value="Genomic_DNA"/>
</dbReference>
<protein>
    <submittedName>
        <fullName evidence="2">Uncharacterized protein</fullName>
    </submittedName>
</protein>
<evidence type="ECO:0000313" key="2">
    <source>
        <dbReference type="EMBL" id="KAJ3561586.1"/>
    </source>
</evidence>
<name>A0AAD5YMG7_9AGAR</name>
<feature type="region of interest" description="Disordered" evidence="1">
    <location>
        <begin position="705"/>
        <end position="792"/>
    </location>
</feature>